<dbReference type="PANTHER" id="PTHR46065:SF3">
    <property type="entry name" value="FI20425P1"/>
    <property type="match status" value="1"/>
</dbReference>
<feature type="transmembrane region" description="Helical" evidence="10">
    <location>
        <begin position="255"/>
        <end position="278"/>
    </location>
</feature>
<evidence type="ECO:0000256" key="2">
    <source>
        <dbReference type="ARBA" id="ARBA00022679"/>
    </source>
</evidence>
<dbReference type="SUPFAM" id="SSF57850">
    <property type="entry name" value="RING/U-box"/>
    <property type="match status" value="1"/>
</dbReference>
<protein>
    <submittedName>
        <fullName evidence="12">Uncharacterized protein ORF Bo5</fullName>
    </submittedName>
</protein>
<evidence type="ECO:0000256" key="10">
    <source>
        <dbReference type="SAM" id="Phobius"/>
    </source>
</evidence>
<dbReference type="Gene3D" id="3.30.40.10">
    <property type="entry name" value="Zinc/RING finger domain, C3HC4 (zinc finger)"/>
    <property type="match status" value="1"/>
</dbReference>
<evidence type="ECO:0000259" key="11">
    <source>
        <dbReference type="PROSITE" id="PS51292"/>
    </source>
</evidence>
<evidence type="ECO:0000256" key="1">
    <source>
        <dbReference type="ARBA" id="ARBA00004141"/>
    </source>
</evidence>
<keyword evidence="2" id="KW-0808">Transferase</keyword>
<evidence type="ECO:0000256" key="5">
    <source>
        <dbReference type="ARBA" id="ARBA00022771"/>
    </source>
</evidence>
<keyword evidence="9 10" id="KW-0472">Membrane</keyword>
<dbReference type="SMART" id="SM00744">
    <property type="entry name" value="RINGv"/>
    <property type="match status" value="1"/>
</dbReference>
<evidence type="ECO:0000256" key="8">
    <source>
        <dbReference type="ARBA" id="ARBA00022989"/>
    </source>
</evidence>
<keyword evidence="5" id="KW-0863">Zinc-finger</keyword>
<keyword evidence="8 10" id="KW-1133">Transmembrane helix</keyword>
<evidence type="ECO:0000256" key="4">
    <source>
        <dbReference type="ARBA" id="ARBA00022723"/>
    </source>
</evidence>
<feature type="transmembrane region" description="Helical" evidence="10">
    <location>
        <begin position="218"/>
        <end position="243"/>
    </location>
</feature>
<comment type="subcellular location">
    <subcellularLocation>
        <location evidence="1">Membrane</location>
        <topology evidence="1">Multi-pass membrane protein</topology>
    </subcellularLocation>
</comment>
<reference evidence="12" key="1">
    <citation type="journal article" date="2011" name="Virol. J.">
        <title>Sequencing of Bovine herpesvirus 4 V.test strain reveals important genome features.</title>
        <authorList>
            <person name="Palmeira L."/>
            <person name="Machiels B."/>
            <person name="Lete C."/>
            <person name="Vanderplasschen A."/>
            <person name="Gillet L."/>
        </authorList>
    </citation>
    <scope>NUCLEOTIDE SEQUENCE</scope>
    <source>
        <strain evidence="12">V.test</strain>
    </source>
</reference>
<evidence type="ECO:0000313" key="12">
    <source>
        <dbReference type="EMBL" id="AEL29756.1"/>
    </source>
</evidence>
<dbReference type="CDD" id="cd16495">
    <property type="entry name" value="RING_CH-C4HC3_MARCH"/>
    <property type="match status" value="1"/>
</dbReference>
<dbReference type="Pfam" id="PF12906">
    <property type="entry name" value="RINGv"/>
    <property type="match status" value="1"/>
</dbReference>
<proteinExistence type="predicted"/>
<keyword evidence="4" id="KW-0479">Metal-binding</keyword>
<dbReference type="InterPro" id="IPR011016">
    <property type="entry name" value="Znf_RING-CH"/>
</dbReference>
<evidence type="ECO:0000256" key="3">
    <source>
        <dbReference type="ARBA" id="ARBA00022692"/>
    </source>
</evidence>
<organismHost>
    <name type="scientific">Bos taurus</name>
    <name type="common">Bovine</name>
    <dbReference type="NCBI Taxonomy" id="9913"/>
</organismHost>
<sequence>MASKDSEVRCAKCQSLKPTTPLTGQDRCVRCATINELKPWIKTCQINPCYDGDLLESNETIEMQEIKSYRANTPSDAESETGFSYSVCPSHATENPPKGDIKYCPVEKCKDNTKDPPKGEINYCKVQKCKDNNRVENQSSIDEEGKQCWICRDGESLPEARYCNCYGDLQYCHEECLKTWISMSGEKKCKFCQTPYKVKRQLSLKRGLPGYWDKDDRFVFIAGFIGMGTILAGWIASFFYLLVVLCGEYFTYKDVMIVVGGLAIIQVVGLMFSLFMYFQIGNLLRQYINYMTETNIDPLRT</sequence>
<gene>
    <name evidence="12" type="primary">ORF Bo5</name>
</gene>
<organism evidence="12">
    <name type="scientific">Bovine herpesvirus 4</name>
    <name type="common">BoHV-4</name>
    <name type="synonym">Movar virus</name>
    <dbReference type="NCBI Taxonomy" id="10385"/>
    <lineage>
        <taxon>Viruses</taxon>
        <taxon>Duplodnaviria</taxon>
        <taxon>Heunggongvirae</taxon>
        <taxon>Peploviricota</taxon>
        <taxon>Herviviricetes</taxon>
        <taxon>Herpesvirales</taxon>
        <taxon>Orthoherpesviridae</taxon>
        <taxon>Gammaherpesvirinae</taxon>
        <taxon>Rhadinovirus</taxon>
        <taxon>Rhadinovirus bovinegamma4</taxon>
    </lineage>
</organism>
<organismHost>
    <name type="scientific">Panthera leo</name>
    <name type="common">Lion</name>
    <dbReference type="NCBI Taxonomy" id="9689"/>
</organismHost>
<dbReference type="GO" id="GO:0016020">
    <property type="term" value="C:membrane"/>
    <property type="evidence" value="ECO:0007669"/>
    <property type="project" value="UniProtKB-SubCell"/>
</dbReference>
<accession>G1EUP7</accession>
<evidence type="ECO:0000256" key="6">
    <source>
        <dbReference type="ARBA" id="ARBA00022786"/>
    </source>
</evidence>
<dbReference type="EMBL" id="JN133502">
    <property type="protein sequence ID" value="AEL29756.1"/>
    <property type="molecule type" value="Genomic_DNA"/>
</dbReference>
<evidence type="ECO:0000256" key="7">
    <source>
        <dbReference type="ARBA" id="ARBA00022833"/>
    </source>
</evidence>
<dbReference type="GO" id="GO:0016740">
    <property type="term" value="F:transferase activity"/>
    <property type="evidence" value="ECO:0007669"/>
    <property type="project" value="UniProtKB-KW"/>
</dbReference>
<dbReference type="PROSITE" id="PS51292">
    <property type="entry name" value="ZF_RING_CH"/>
    <property type="match status" value="1"/>
</dbReference>
<keyword evidence="7" id="KW-0862">Zinc</keyword>
<name>G1EUP7_BHV4</name>
<evidence type="ECO:0000256" key="9">
    <source>
        <dbReference type="ARBA" id="ARBA00023136"/>
    </source>
</evidence>
<dbReference type="GO" id="GO:0008270">
    <property type="term" value="F:zinc ion binding"/>
    <property type="evidence" value="ECO:0007669"/>
    <property type="project" value="UniProtKB-KW"/>
</dbReference>
<dbReference type="PANTHER" id="PTHR46065">
    <property type="entry name" value="E3 UBIQUITIN-PROTEIN LIGASE MARCH 2/3 FAMILY MEMBER"/>
    <property type="match status" value="1"/>
</dbReference>
<keyword evidence="3 10" id="KW-0812">Transmembrane</keyword>
<keyword evidence="6" id="KW-0833">Ubl conjugation pathway</keyword>
<feature type="domain" description="RING-CH-type" evidence="11">
    <location>
        <begin position="140"/>
        <end position="199"/>
    </location>
</feature>
<dbReference type="InterPro" id="IPR013083">
    <property type="entry name" value="Znf_RING/FYVE/PHD"/>
</dbReference>
<organismHost>
    <name type="scientific">Felis catus</name>
    <name type="common">Cat</name>
    <name type="synonym">Felis silvestris catus</name>
    <dbReference type="NCBI Taxonomy" id="9685"/>
</organismHost>